<organism evidence="1 2">
    <name type="scientific">Antrodiella citrinella</name>
    <dbReference type="NCBI Taxonomy" id="2447956"/>
    <lineage>
        <taxon>Eukaryota</taxon>
        <taxon>Fungi</taxon>
        <taxon>Dikarya</taxon>
        <taxon>Basidiomycota</taxon>
        <taxon>Agaricomycotina</taxon>
        <taxon>Agaricomycetes</taxon>
        <taxon>Polyporales</taxon>
        <taxon>Steccherinaceae</taxon>
        <taxon>Antrodiella</taxon>
    </lineage>
</organism>
<evidence type="ECO:0000313" key="1">
    <source>
        <dbReference type="EMBL" id="THH33083.1"/>
    </source>
</evidence>
<name>A0A4V3XJH4_9APHY</name>
<comment type="caution">
    <text evidence="1">The sequence shown here is derived from an EMBL/GenBank/DDBJ whole genome shotgun (WGS) entry which is preliminary data.</text>
</comment>
<proteinExistence type="predicted"/>
<sequence length="145" mass="15885">MQPTRLSVPCAFCTQYGKALDLLRAAFDFYDYGRFVFDAAIVCAHTVIQQPTSILTTQAMQIVSGAMDLLHDLGGAREDGPNDAWKIVDMMRHKAELCKANGSCMDDANAGHKRKRAESDEGSFDNGLFTGRSEDGHGICGTWYA</sequence>
<gene>
    <name evidence="1" type="ORF">EUX98_g1098</name>
</gene>
<dbReference type="EMBL" id="SGPM01000011">
    <property type="protein sequence ID" value="THH33083.1"/>
    <property type="molecule type" value="Genomic_DNA"/>
</dbReference>
<reference evidence="1 2" key="1">
    <citation type="submission" date="2019-02" db="EMBL/GenBank/DDBJ databases">
        <title>Genome sequencing of the rare red list fungi Antrodiella citrinella (Flaviporus citrinellus).</title>
        <authorList>
            <person name="Buettner E."/>
            <person name="Kellner H."/>
        </authorList>
    </citation>
    <scope>NUCLEOTIDE SEQUENCE [LARGE SCALE GENOMIC DNA]</scope>
    <source>
        <strain evidence="1 2">DSM 108506</strain>
    </source>
</reference>
<protein>
    <submittedName>
        <fullName evidence="1">Uncharacterized protein</fullName>
    </submittedName>
</protein>
<evidence type="ECO:0000313" key="2">
    <source>
        <dbReference type="Proteomes" id="UP000308730"/>
    </source>
</evidence>
<accession>A0A4V3XJH4</accession>
<dbReference type="AlphaFoldDB" id="A0A4V3XJH4"/>
<keyword evidence="2" id="KW-1185">Reference proteome</keyword>
<dbReference type="OrthoDB" id="4934715at2759"/>
<dbReference type="Proteomes" id="UP000308730">
    <property type="component" value="Unassembled WGS sequence"/>
</dbReference>